<comment type="caution">
    <text evidence="2">The sequence shown here is derived from an EMBL/GenBank/DDBJ whole genome shotgun (WGS) entry which is preliminary data.</text>
</comment>
<reference evidence="2 3" key="1">
    <citation type="submission" date="2018-08" db="EMBL/GenBank/DDBJ databases">
        <title>The metabolism and importance of syntrophic acetate oxidation coupled to methane or sulfide production in haloalkaline environments.</title>
        <authorList>
            <person name="Timmers P.H.A."/>
            <person name="Vavourakis C.D."/>
            <person name="Sorokin D.Y."/>
            <person name="Sinninghe Damste J.S."/>
            <person name="Muyzer G."/>
            <person name="Stams A.J.M."/>
            <person name="Plugge C.M."/>
        </authorList>
    </citation>
    <scope>NUCLEOTIDE SEQUENCE [LARGE SCALE GENOMIC DNA]</scope>
    <source>
        <strain evidence="2">MSAO_Arc3</strain>
    </source>
</reference>
<sequence length="174" mass="19324">MYMVNNILMIIAQNDFRDEEFLEPKKVFESNNSKITVASVTTKEARGMLNTIVKPDIRIADANANDYDAIVVVGGIGSKKYLWENKKLHNLLQDANNKNKIIAAICISPVVLAKSKLLTDKKCTVFNDPESIKLISKAGGIYENKDVRVDGNIITGRDPKSAKKFGKEIIKALN</sequence>
<gene>
    <name evidence="2" type="ORF">D5R95_04460</name>
</gene>
<dbReference type="InterPro" id="IPR002818">
    <property type="entry name" value="DJ-1/PfpI"/>
</dbReference>
<dbReference type="SUPFAM" id="SSF52317">
    <property type="entry name" value="Class I glutamine amidotransferase-like"/>
    <property type="match status" value="1"/>
</dbReference>
<dbReference type="EMBL" id="QZAB01000290">
    <property type="protein sequence ID" value="RQD85623.1"/>
    <property type="molecule type" value="Genomic_DNA"/>
</dbReference>
<name>A0A3R7X720_9EURY</name>
<evidence type="ECO:0000313" key="3">
    <source>
        <dbReference type="Proteomes" id="UP000284763"/>
    </source>
</evidence>
<protein>
    <submittedName>
        <fullName evidence="2">DJ-1/PfpI family protein</fullName>
    </submittedName>
</protein>
<organism evidence="2 3">
    <name type="scientific">Methanosalsum natronophilum</name>
    <dbReference type="NCBI Taxonomy" id="768733"/>
    <lineage>
        <taxon>Archaea</taxon>
        <taxon>Methanobacteriati</taxon>
        <taxon>Methanobacteriota</taxon>
        <taxon>Stenosarchaea group</taxon>
        <taxon>Methanomicrobia</taxon>
        <taxon>Methanosarcinales</taxon>
        <taxon>Methanosarcinaceae</taxon>
        <taxon>Methanosalsum</taxon>
    </lineage>
</organism>
<dbReference type="InterPro" id="IPR050325">
    <property type="entry name" value="Prot/Nucl_acid_deglycase"/>
</dbReference>
<feature type="domain" description="DJ-1/PfpI" evidence="1">
    <location>
        <begin position="7"/>
        <end position="171"/>
    </location>
</feature>
<evidence type="ECO:0000313" key="2">
    <source>
        <dbReference type="EMBL" id="RQD85623.1"/>
    </source>
</evidence>
<dbReference type="CDD" id="cd03135">
    <property type="entry name" value="GATase1_DJ-1"/>
    <property type="match status" value="1"/>
</dbReference>
<dbReference type="GO" id="GO:0005737">
    <property type="term" value="C:cytoplasm"/>
    <property type="evidence" value="ECO:0007669"/>
    <property type="project" value="TreeGrafter"/>
</dbReference>
<dbReference type="Proteomes" id="UP000284763">
    <property type="component" value="Unassembled WGS sequence"/>
</dbReference>
<dbReference type="PANTHER" id="PTHR48094:SF12">
    <property type="entry name" value="PARKINSON DISEASE PROTEIN 7 HOMOLOG"/>
    <property type="match status" value="1"/>
</dbReference>
<dbReference type="AlphaFoldDB" id="A0A3R7X720"/>
<accession>A0A3R7X720</accession>
<dbReference type="Pfam" id="PF01965">
    <property type="entry name" value="DJ-1_PfpI"/>
    <property type="match status" value="1"/>
</dbReference>
<evidence type="ECO:0000259" key="1">
    <source>
        <dbReference type="Pfam" id="PF01965"/>
    </source>
</evidence>
<dbReference type="InterPro" id="IPR029062">
    <property type="entry name" value="Class_I_gatase-like"/>
</dbReference>
<dbReference type="PANTHER" id="PTHR48094">
    <property type="entry name" value="PROTEIN/NUCLEIC ACID DEGLYCASE DJ-1-RELATED"/>
    <property type="match status" value="1"/>
</dbReference>
<proteinExistence type="predicted"/>
<dbReference type="Gene3D" id="3.40.50.880">
    <property type="match status" value="1"/>
</dbReference>